<reference evidence="1" key="1">
    <citation type="submission" date="2021-02" db="EMBL/GenBank/DDBJ databases">
        <authorList>
            <person name="Nowell W R."/>
        </authorList>
    </citation>
    <scope>NUCLEOTIDE SEQUENCE</scope>
</reference>
<comment type="caution">
    <text evidence="1">The sequence shown here is derived from an EMBL/GenBank/DDBJ whole genome shotgun (WGS) entry which is preliminary data.</text>
</comment>
<proteinExistence type="predicted"/>
<organism evidence="1 2">
    <name type="scientific">Rotaria socialis</name>
    <dbReference type="NCBI Taxonomy" id="392032"/>
    <lineage>
        <taxon>Eukaryota</taxon>
        <taxon>Metazoa</taxon>
        <taxon>Spiralia</taxon>
        <taxon>Gnathifera</taxon>
        <taxon>Rotifera</taxon>
        <taxon>Eurotatoria</taxon>
        <taxon>Bdelloidea</taxon>
        <taxon>Philodinida</taxon>
        <taxon>Philodinidae</taxon>
        <taxon>Rotaria</taxon>
    </lineage>
</organism>
<evidence type="ECO:0000313" key="2">
    <source>
        <dbReference type="Proteomes" id="UP000663873"/>
    </source>
</evidence>
<feature type="non-terminal residue" evidence="1">
    <location>
        <position position="801"/>
    </location>
</feature>
<dbReference type="AlphaFoldDB" id="A0A821D765"/>
<sequence>HLNNQPADISDELGSSALATLGIEYTARVIKACLQQEIQSVLFESLLLGLCTLTESQFNFAIIQPIFATIMPLFAEHVTRKKIDIDDKTSYLMSWLLGKMSYRLIVGPSQSPLEKKYNTTLKLPIFSGGYETLTEDINPYLSNLFKSDLSIYSRFMLPLRRQQSILDNDFLISIYRNKDQGAQLISKMKIFIRNKQNVLQSVEAVADEACAAVFAVYIKHYRRIELAQDELTRPIEQKPYAKLLLLYEYANQVRTIFATTKARGGDCDEVCKKIKKDALLLLLSIRESSFIAKMQESFSLPIVVTKKYQLQRQQSHWTKAKWIIRLLRNTFNACIRLKYLMLEKKRAVEQKNDSESVMHRAIVTCLYGNEMSASTENEKLKIEYDEIVKCLTRQYQRAMTRLITYRFIEQLIITGQDKNRIVNILLMTLKDNNLEWHYLENIQASNNQLKEDIGNLYYKIIKNILSFSMESNMKIVLMLRVFNLINLNYDSMDLCLLNNFQLIQEIFDVLIKFVEISTTNDADSMTMKHTAFNWFRLVVFKLCEHIALEQLRNMDLGNRKFHHILKQQRSLIFNKLILWELKGLQQNKYEDTSLKNVSLRSFVSSSKFNVDICINQYLMLLLRCIHLYDHIRLNYATIDYMEQLFNLYHTSRSLNNRLLALKILRDLLICLPDDTIGTTNRSFIENLLTEILFSIGQNFNLLETEKIDLDITIEFIYIYRMIISHNSPWQAFASKLLVDAIKSCMNFNFTLLEAVDSQQMNFFLASICILGGYVPPYCLGSTVEIYSTDINMDELQSGIIV</sequence>
<evidence type="ECO:0000313" key="1">
    <source>
        <dbReference type="EMBL" id="CAF4616977.1"/>
    </source>
</evidence>
<dbReference type="Proteomes" id="UP000663873">
    <property type="component" value="Unassembled WGS sequence"/>
</dbReference>
<dbReference type="EMBL" id="CAJOBP010026942">
    <property type="protein sequence ID" value="CAF4616977.1"/>
    <property type="molecule type" value="Genomic_DNA"/>
</dbReference>
<feature type="non-terminal residue" evidence="1">
    <location>
        <position position="1"/>
    </location>
</feature>
<keyword evidence="2" id="KW-1185">Reference proteome</keyword>
<accession>A0A821D765</accession>
<gene>
    <name evidence="1" type="ORF">UJA718_LOCUS31803</name>
</gene>
<protein>
    <submittedName>
        <fullName evidence="1">Uncharacterized protein</fullName>
    </submittedName>
</protein>
<name>A0A821D765_9BILA</name>